<dbReference type="Proteomes" id="UP000590811">
    <property type="component" value="Unassembled WGS sequence"/>
</dbReference>
<gene>
    <name evidence="4" type="ORF">FHW14_000723</name>
</gene>
<reference evidence="4 5" key="1">
    <citation type="submission" date="2020-08" db="EMBL/GenBank/DDBJ databases">
        <title>Genomic Encyclopedia of Type Strains, Phase IV (KMG-V): Genome sequencing to study the core and pangenomes of soil and plant-associated prokaryotes.</title>
        <authorList>
            <person name="Whitman W."/>
        </authorList>
    </citation>
    <scope>NUCLEOTIDE SEQUENCE [LARGE SCALE GENOMIC DNA]</scope>
    <source>
        <strain evidence="4 5">B3ACCR2</strain>
    </source>
</reference>
<proteinExistence type="predicted"/>
<feature type="region of interest" description="Disordered" evidence="1">
    <location>
        <begin position="1"/>
        <end position="24"/>
    </location>
</feature>
<dbReference type="InterPro" id="IPR016047">
    <property type="entry name" value="M23ase_b-sheet_dom"/>
</dbReference>
<keyword evidence="2" id="KW-0472">Membrane</keyword>
<comment type="caution">
    <text evidence="4">The sequence shown here is derived from an EMBL/GenBank/DDBJ whole genome shotgun (WGS) entry which is preliminary data.</text>
</comment>
<dbReference type="PANTHER" id="PTHR21666">
    <property type="entry name" value="PEPTIDASE-RELATED"/>
    <property type="match status" value="1"/>
</dbReference>
<evidence type="ECO:0000256" key="1">
    <source>
        <dbReference type="SAM" id="MobiDB-lite"/>
    </source>
</evidence>
<dbReference type="Pfam" id="PF01551">
    <property type="entry name" value="Peptidase_M23"/>
    <property type="match status" value="1"/>
</dbReference>
<dbReference type="CDD" id="cd12797">
    <property type="entry name" value="M23_peptidase"/>
    <property type="match status" value="1"/>
</dbReference>
<dbReference type="PANTHER" id="PTHR21666:SF270">
    <property type="entry name" value="MUREIN HYDROLASE ACTIVATOR ENVC"/>
    <property type="match status" value="1"/>
</dbReference>
<dbReference type="SUPFAM" id="SSF51261">
    <property type="entry name" value="Duplicated hybrid motif"/>
    <property type="match status" value="1"/>
</dbReference>
<protein>
    <submittedName>
        <fullName evidence="4">Murein DD-endopeptidase MepM/ murein hydrolase activator NlpD</fullName>
    </submittedName>
</protein>
<name>A0A839PRZ9_9MICO</name>
<evidence type="ECO:0000313" key="4">
    <source>
        <dbReference type="EMBL" id="MBB2985574.1"/>
    </source>
</evidence>
<dbReference type="Gene3D" id="2.70.70.10">
    <property type="entry name" value="Glucose Permease (Domain IIA)"/>
    <property type="match status" value="1"/>
</dbReference>
<keyword evidence="4" id="KW-0378">Hydrolase</keyword>
<accession>A0A839PRZ9</accession>
<keyword evidence="2" id="KW-1133">Transmembrane helix</keyword>
<sequence>MTDRSYTGRHRPVTPSSPSSSSRGRRLVVPIALVATTVAGGLVIRQAGAATLGAEAAGGTAVVAGQSPDAARVAAAAGDRGAGASRDTARSALAALSSAGTAAGDEADEAATAAAAAAKKEAAAKTAAQAAAKKAAEKKARKEAADKAAAARAAQARAARAAEAKARQNSHRWVPPVSGYNLTSGYGFRWGKMHPAQDLAVGVGSKVRALSSGTVVFAGWDSTGYGNLVRIQYWDGTVSYMAHNSRLLVSVGESVEPGQLVAYSGNTGNSTGPHVHLEIHPDGGGAVAPRAWLAARGVNL</sequence>
<organism evidence="4 5">
    <name type="scientific">Terracoccus luteus</name>
    <dbReference type="NCBI Taxonomy" id="53356"/>
    <lineage>
        <taxon>Bacteria</taxon>
        <taxon>Bacillati</taxon>
        <taxon>Actinomycetota</taxon>
        <taxon>Actinomycetes</taxon>
        <taxon>Micrococcales</taxon>
        <taxon>Intrasporangiaceae</taxon>
        <taxon>Terracoccus</taxon>
    </lineage>
</organism>
<dbReference type="InterPro" id="IPR050570">
    <property type="entry name" value="Cell_wall_metabolism_enzyme"/>
</dbReference>
<evidence type="ECO:0000256" key="2">
    <source>
        <dbReference type="SAM" id="Phobius"/>
    </source>
</evidence>
<feature type="domain" description="M23ase beta-sheet core" evidence="3">
    <location>
        <begin position="193"/>
        <end position="283"/>
    </location>
</feature>
<feature type="transmembrane region" description="Helical" evidence="2">
    <location>
        <begin position="27"/>
        <end position="44"/>
    </location>
</feature>
<evidence type="ECO:0000313" key="5">
    <source>
        <dbReference type="Proteomes" id="UP000590811"/>
    </source>
</evidence>
<feature type="compositionally biased region" description="Low complexity" evidence="1">
    <location>
        <begin position="13"/>
        <end position="24"/>
    </location>
</feature>
<evidence type="ECO:0000259" key="3">
    <source>
        <dbReference type="Pfam" id="PF01551"/>
    </source>
</evidence>
<dbReference type="GO" id="GO:0004222">
    <property type="term" value="F:metalloendopeptidase activity"/>
    <property type="evidence" value="ECO:0007669"/>
    <property type="project" value="TreeGrafter"/>
</dbReference>
<keyword evidence="2" id="KW-0812">Transmembrane</keyword>
<dbReference type="RefSeq" id="WP_184508289.1">
    <property type="nucleotide sequence ID" value="NZ_JACHVT010000002.1"/>
</dbReference>
<dbReference type="InterPro" id="IPR011055">
    <property type="entry name" value="Dup_hybrid_motif"/>
</dbReference>
<dbReference type="AlphaFoldDB" id="A0A839PRZ9"/>
<dbReference type="EMBL" id="JACHVT010000002">
    <property type="protein sequence ID" value="MBB2985574.1"/>
    <property type="molecule type" value="Genomic_DNA"/>
</dbReference>